<sequence>MVDAYPFIEERLKEIEEMAKGWPQKLKHELHEEHELELTRQHSFICDGCKESGEVWSFYCRECDFDLLPKCALDKDKETKADAKEEGNTKEGWVCDR</sequence>
<evidence type="ECO:0000313" key="4">
    <source>
        <dbReference type="EMBL" id="KAE8730224.1"/>
    </source>
</evidence>
<dbReference type="PANTHER" id="PTHR46477">
    <property type="entry name" value="CYSTEINE/HISTIDINE-RICH C1 DOMAIN FAMILY PROTEIN"/>
    <property type="match status" value="1"/>
</dbReference>
<accession>A0A6A3CP06</accession>
<dbReference type="AlphaFoldDB" id="A0A6A3CP06"/>
<dbReference type="EMBL" id="VEPZ02000209">
    <property type="protein sequence ID" value="KAE8730224.1"/>
    <property type="molecule type" value="Genomic_DNA"/>
</dbReference>
<feature type="region of interest" description="Disordered" evidence="2">
    <location>
        <begin position="78"/>
        <end position="97"/>
    </location>
</feature>
<comment type="caution">
    <text evidence="4">The sequence shown here is derived from an EMBL/GenBank/DDBJ whole genome shotgun (WGS) entry which is preliminary data.</text>
</comment>
<feature type="domain" description="DC1" evidence="3">
    <location>
        <begin position="30"/>
        <end position="72"/>
    </location>
</feature>
<dbReference type="InterPro" id="IPR046349">
    <property type="entry name" value="C1-like_sf"/>
</dbReference>
<evidence type="ECO:0000256" key="1">
    <source>
        <dbReference type="ARBA" id="ARBA00022737"/>
    </source>
</evidence>
<dbReference type="InterPro" id="IPR004146">
    <property type="entry name" value="DC1"/>
</dbReference>
<organism evidence="4 5">
    <name type="scientific">Hibiscus syriacus</name>
    <name type="common">Rose of Sharon</name>
    <dbReference type="NCBI Taxonomy" id="106335"/>
    <lineage>
        <taxon>Eukaryota</taxon>
        <taxon>Viridiplantae</taxon>
        <taxon>Streptophyta</taxon>
        <taxon>Embryophyta</taxon>
        <taxon>Tracheophyta</taxon>
        <taxon>Spermatophyta</taxon>
        <taxon>Magnoliopsida</taxon>
        <taxon>eudicotyledons</taxon>
        <taxon>Gunneridae</taxon>
        <taxon>Pentapetalae</taxon>
        <taxon>rosids</taxon>
        <taxon>malvids</taxon>
        <taxon>Malvales</taxon>
        <taxon>Malvaceae</taxon>
        <taxon>Malvoideae</taxon>
        <taxon>Hibiscus</taxon>
    </lineage>
</organism>
<evidence type="ECO:0000259" key="3">
    <source>
        <dbReference type="Pfam" id="PF03107"/>
    </source>
</evidence>
<name>A0A6A3CP06_HIBSY</name>
<dbReference type="Pfam" id="PF03107">
    <property type="entry name" value="C1_2"/>
    <property type="match status" value="1"/>
</dbReference>
<proteinExistence type="predicted"/>
<evidence type="ECO:0000313" key="5">
    <source>
        <dbReference type="Proteomes" id="UP000436088"/>
    </source>
</evidence>
<dbReference type="PANTHER" id="PTHR46477:SF8">
    <property type="entry name" value="OS08G0257100 PROTEIN"/>
    <property type="match status" value="1"/>
</dbReference>
<gene>
    <name evidence="4" type="ORF">F3Y22_tig00003041pilonHSYRG01162</name>
</gene>
<protein>
    <recommendedName>
        <fullName evidence="3">DC1 domain-containing protein</fullName>
    </recommendedName>
</protein>
<evidence type="ECO:0000256" key="2">
    <source>
        <dbReference type="SAM" id="MobiDB-lite"/>
    </source>
</evidence>
<keyword evidence="5" id="KW-1185">Reference proteome</keyword>
<reference evidence="4" key="1">
    <citation type="submission" date="2019-09" db="EMBL/GenBank/DDBJ databases">
        <title>Draft genome information of white flower Hibiscus syriacus.</title>
        <authorList>
            <person name="Kim Y.-M."/>
        </authorList>
    </citation>
    <scope>NUCLEOTIDE SEQUENCE [LARGE SCALE GENOMIC DNA]</scope>
    <source>
        <strain evidence="4">YM2019G1</strain>
    </source>
</reference>
<dbReference type="Proteomes" id="UP000436088">
    <property type="component" value="Unassembled WGS sequence"/>
</dbReference>
<dbReference type="SUPFAM" id="SSF57889">
    <property type="entry name" value="Cysteine-rich domain"/>
    <property type="match status" value="1"/>
</dbReference>
<keyword evidence="1" id="KW-0677">Repeat</keyword>